<reference evidence="1" key="1">
    <citation type="submission" date="2023-10" db="EMBL/GenBank/DDBJ databases">
        <title>Genome assembly of Pristionchus species.</title>
        <authorList>
            <person name="Yoshida K."/>
            <person name="Sommer R.J."/>
        </authorList>
    </citation>
    <scope>NUCLEOTIDE SEQUENCE</scope>
    <source>
        <strain evidence="1">RS0144</strain>
    </source>
</reference>
<accession>A0AAV5TR63</accession>
<organism evidence="1 2">
    <name type="scientific">Pristionchus entomophagus</name>
    <dbReference type="NCBI Taxonomy" id="358040"/>
    <lineage>
        <taxon>Eukaryota</taxon>
        <taxon>Metazoa</taxon>
        <taxon>Ecdysozoa</taxon>
        <taxon>Nematoda</taxon>
        <taxon>Chromadorea</taxon>
        <taxon>Rhabditida</taxon>
        <taxon>Rhabditina</taxon>
        <taxon>Diplogasteromorpha</taxon>
        <taxon>Diplogasteroidea</taxon>
        <taxon>Neodiplogasteridae</taxon>
        <taxon>Pristionchus</taxon>
    </lineage>
</organism>
<dbReference type="Proteomes" id="UP001432027">
    <property type="component" value="Unassembled WGS sequence"/>
</dbReference>
<dbReference type="AlphaFoldDB" id="A0AAV5TR63"/>
<keyword evidence="2" id="KW-1185">Reference proteome</keyword>
<comment type="caution">
    <text evidence="1">The sequence shown here is derived from an EMBL/GenBank/DDBJ whole genome shotgun (WGS) entry which is preliminary data.</text>
</comment>
<feature type="non-terminal residue" evidence="1">
    <location>
        <position position="93"/>
    </location>
</feature>
<dbReference type="EMBL" id="BTSX01000004">
    <property type="protein sequence ID" value="GMS96965.1"/>
    <property type="molecule type" value="Genomic_DNA"/>
</dbReference>
<protein>
    <submittedName>
        <fullName evidence="1">Uncharacterized protein</fullName>
    </submittedName>
</protein>
<sequence length="93" mass="10754">FYEQSDDGILPLMTRGFKAMKLLHSRTYDRKIQRALITLDSERKISMQLENSNADPVRIVMYGFIESSHLTFLHLIDKIDTLQSIIDGKIPKS</sequence>
<evidence type="ECO:0000313" key="2">
    <source>
        <dbReference type="Proteomes" id="UP001432027"/>
    </source>
</evidence>
<name>A0AAV5TR63_9BILA</name>
<proteinExistence type="predicted"/>
<gene>
    <name evidence="1" type="ORF">PENTCL1PPCAC_19140</name>
</gene>
<feature type="non-terminal residue" evidence="1">
    <location>
        <position position="1"/>
    </location>
</feature>
<evidence type="ECO:0000313" key="1">
    <source>
        <dbReference type="EMBL" id="GMS96965.1"/>
    </source>
</evidence>